<comment type="caution">
    <text evidence="2">The sequence shown here is derived from an EMBL/GenBank/DDBJ whole genome shotgun (WGS) entry which is preliminary data.</text>
</comment>
<feature type="compositionally biased region" description="Acidic residues" evidence="1">
    <location>
        <begin position="252"/>
        <end position="261"/>
    </location>
</feature>
<accession>A0AAD9I930</accession>
<name>A0AAD9I930_9PEZI</name>
<dbReference type="AlphaFoldDB" id="A0AAD9I930"/>
<evidence type="ECO:0000313" key="2">
    <source>
        <dbReference type="EMBL" id="KAK2073153.1"/>
    </source>
</evidence>
<sequence length="272" mass="30399">MDAPDASPPSASPQRLDFIAWCEAKINPRLPAPVRDQVRAAIRAVKWDDAAQTPRKLALQDAYVRLQQQYRDAPAHDAAGAVPDLVDLETLRCWNSGLTHEAVTFLLARHGGWDAARCVDPDNTTVQSKRYRDVDQLQKRKDHKQEDRFAPLARLLTDNCMNRVKYEILTRRLGANKRVKGELEQLKQATGVDMARGLKQCMGSLMEEMQARLEGEVHALIAKVAAEETPGHAAHGTDDQDEARQTTSHAADDDESDEAENMESKSKRARQS</sequence>
<protein>
    <submittedName>
        <fullName evidence="2">Uncharacterized protein</fullName>
    </submittedName>
</protein>
<proteinExistence type="predicted"/>
<organism evidence="2 3">
    <name type="scientific">Phyllachora maydis</name>
    <dbReference type="NCBI Taxonomy" id="1825666"/>
    <lineage>
        <taxon>Eukaryota</taxon>
        <taxon>Fungi</taxon>
        <taxon>Dikarya</taxon>
        <taxon>Ascomycota</taxon>
        <taxon>Pezizomycotina</taxon>
        <taxon>Sordariomycetes</taxon>
        <taxon>Sordariomycetidae</taxon>
        <taxon>Phyllachorales</taxon>
        <taxon>Phyllachoraceae</taxon>
        <taxon>Phyllachora</taxon>
    </lineage>
</organism>
<dbReference type="EMBL" id="JAQQPM010000006">
    <property type="protein sequence ID" value="KAK2073153.1"/>
    <property type="molecule type" value="Genomic_DNA"/>
</dbReference>
<gene>
    <name evidence="2" type="ORF">P8C59_007451</name>
</gene>
<reference evidence="2" key="1">
    <citation type="journal article" date="2023" name="Mol. Plant Microbe Interact.">
        <title>Elucidating the Obligate Nature and Biological Capacity of an Invasive Fungal Corn Pathogen.</title>
        <authorList>
            <person name="MacCready J.S."/>
            <person name="Roggenkamp E.M."/>
            <person name="Gdanetz K."/>
            <person name="Chilvers M.I."/>
        </authorList>
    </citation>
    <scope>NUCLEOTIDE SEQUENCE</scope>
    <source>
        <strain evidence="2">PM02</strain>
    </source>
</reference>
<evidence type="ECO:0000256" key="1">
    <source>
        <dbReference type="SAM" id="MobiDB-lite"/>
    </source>
</evidence>
<evidence type="ECO:0000313" key="3">
    <source>
        <dbReference type="Proteomes" id="UP001217918"/>
    </source>
</evidence>
<dbReference type="Proteomes" id="UP001217918">
    <property type="component" value="Unassembled WGS sequence"/>
</dbReference>
<keyword evidence="3" id="KW-1185">Reference proteome</keyword>
<feature type="region of interest" description="Disordered" evidence="1">
    <location>
        <begin position="226"/>
        <end position="272"/>
    </location>
</feature>
<feature type="compositionally biased region" description="Basic and acidic residues" evidence="1">
    <location>
        <begin position="226"/>
        <end position="244"/>
    </location>
</feature>